<dbReference type="CDD" id="cd00200">
    <property type="entry name" value="WD40"/>
    <property type="match status" value="1"/>
</dbReference>
<keyword evidence="2" id="KW-0963">Cytoplasm</keyword>
<evidence type="ECO:0000256" key="2">
    <source>
        <dbReference type="ARBA" id="ARBA00022490"/>
    </source>
</evidence>
<proteinExistence type="inferred from homology"/>
<dbReference type="PANTHER" id="PTHR22842">
    <property type="entry name" value="WD40 REPEAT PROTEIN"/>
    <property type="match status" value="1"/>
</dbReference>
<keyword evidence="4" id="KW-0677">Repeat</keyword>
<dbReference type="SMART" id="SM00320">
    <property type="entry name" value="WD40"/>
    <property type="match status" value="7"/>
</dbReference>
<reference evidence="8" key="2">
    <citation type="submission" date="2015-01" db="EMBL/GenBank/DDBJ databases">
        <title>Evolutionary Origins and Diversification of the Mycorrhizal Mutualists.</title>
        <authorList>
            <consortium name="DOE Joint Genome Institute"/>
            <consortium name="Mycorrhizal Genomics Consortium"/>
            <person name="Kohler A."/>
            <person name="Kuo A."/>
            <person name="Nagy L.G."/>
            <person name="Floudas D."/>
            <person name="Copeland A."/>
            <person name="Barry K.W."/>
            <person name="Cichocki N."/>
            <person name="Veneault-Fourrey C."/>
            <person name="LaButti K."/>
            <person name="Lindquist E.A."/>
            <person name="Lipzen A."/>
            <person name="Lundell T."/>
            <person name="Morin E."/>
            <person name="Murat C."/>
            <person name="Riley R."/>
            <person name="Ohm R."/>
            <person name="Sun H."/>
            <person name="Tunlid A."/>
            <person name="Henrissat B."/>
            <person name="Grigoriev I.V."/>
            <person name="Hibbett D.S."/>
            <person name="Martin F."/>
        </authorList>
    </citation>
    <scope>NUCLEOTIDE SEQUENCE [LARGE SCALE GENOMIC DNA]</scope>
    <source>
        <strain evidence="8">LaAM-08-1</strain>
    </source>
</reference>
<dbReference type="PROSITE" id="PS50082">
    <property type="entry name" value="WD_REPEATS_2"/>
    <property type="match status" value="3"/>
</dbReference>
<dbReference type="STRING" id="1095629.A0A0C9XA46"/>
<dbReference type="SUPFAM" id="SSF50978">
    <property type="entry name" value="WD40 repeat-like"/>
    <property type="match status" value="1"/>
</dbReference>
<keyword evidence="3 6" id="KW-0853">WD repeat</keyword>
<comment type="subcellular location">
    <subcellularLocation>
        <location evidence="1">Cytoplasm</location>
    </subcellularLocation>
</comment>
<dbReference type="PROSITE" id="PS00678">
    <property type="entry name" value="WD_REPEATS_1"/>
    <property type="match status" value="1"/>
</dbReference>
<dbReference type="HOGENOM" id="CLU_000288_57_1_1"/>
<dbReference type="InterPro" id="IPR036322">
    <property type="entry name" value="WD40_repeat_dom_sf"/>
</dbReference>
<evidence type="ECO:0000256" key="3">
    <source>
        <dbReference type="ARBA" id="ARBA00022574"/>
    </source>
</evidence>
<dbReference type="InterPro" id="IPR015943">
    <property type="entry name" value="WD40/YVTN_repeat-like_dom_sf"/>
</dbReference>
<dbReference type="Proteomes" id="UP000054477">
    <property type="component" value="Unassembled WGS sequence"/>
</dbReference>
<evidence type="ECO:0008006" key="9">
    <source>
        <dbReference type="Google" id="ProtNLM"/>
    </source>
</evidence>
<dbReference type="PRINTS" id="PR00320">
    <property type="entry name" value="GPROTEINBRPT"/>
</dbReference>
<evidence type="ECO:0000256" key="6">
    <source>
        <dbReference type="PROSITE-ProRule" id="PRU00221"/>
    </source>
</evidence>
<feature type="repeat" description="WD" evidence="6">
    <location>
        <begin position="103"/>
        <end position="144"/>
    </location>
</feature>
<accession>A0A0C9XA46</accession>
<feature type="repeat" description="WD" evidence="6">
    <location>
        <begin position="61"/>
        <end position="102"/>
    </location>
</feature>
<keyword evidence="8" id="KW-1185">Reference proteome</keyword>
<sequence length="314" mass="34225">MAPSRGPQPLARSVHVVLNNHKGAVNVARYAKGSAKYILTGGQDRTVRLWNSNLGTEVKTFAAHGYEVLSITVSNDNAKFASSGGDRSVFVWDVASGTTTRRLAGHMGKIHVVEFNEDASVVASGSYDSTVRLWDLRAQSRQAIQVLEEARDAVQTIHVGSTFITTGSVDGHVRTYDLRKGELRSDFIGHPVTSLVATQDTQTLLVTTLDNHIRLMDMTNGKMLNEFIGHVNEAYRCRACFGHAEATVVCGDEKGVVWAWDLVDAKVLPPNPPPKAHHKVITWTEHHPTDAGELVTASADGTAKVWRQPEAPES</sequence>
<comment type="similarity">
    <text evidence="5">Belongs to the WD repeat MORG1 family.</text>
</comment>
<dbReference type="GO" id="GO:0000398">
    <property type="term" value="P:mRNA splicing, via spliceosome"/>
    <property type="evidence" value="ECO:0007669"/>
    <property type="project" value="TreeGrafter"/>
</dbReference>
<dbReference type="AlphaFoldDB" id="A0A0C9XA46"/>
<dbReference type="EMBL" id="KN838539">
    <property type="protein sequence ID" value="KIK09145.1"/>
    <property type="molecule type" value="Genomic_DNA"/>
</dbReference>
<dbReference type="InterPro" id="IPR019775">
    <property type="entry name" value="WD40_repeat_CS"/>
</dbReference>
<feature type="repeat" description="WD" evidence="6">
    <location>
        <begin position="18"/>
        <end position="60"/>
    </location>
</feature>
<reference evidence="7 8" key="1">
    <citation type="submission" date="2014-04" db="EMBL/GenBank/DDBJ databases">
        <authorList>
            <consortium name="DOE Joint Genome Institute"/>
            <person name="Kuo A."/>
            <person name="Kohler A."/>
            <person name="Nagy L.G."/>
            <person name="Floudas D."/>
            <person name="Copeland A."/>
            <person name="Barry K.W."/>
            <person name="Cichocki N."/>
            <person name="Veneault-Fourrey C."/>
            <person name="LaButti K."/>
            <person name="Lindquist E.A."/>
            <person name="Lipzen A."/>
            <person name="Lundell T."/>
            <person name="Morin E."/>
            <person name="Murat C."/>
            <person name="Sun H."/>
            <person name="Tunlid A."/>
            <person name="Henrissat B."/>
            <person name="Grigoriev I.V."/>
            <person name="Hibbett D.S."/>
            <person name="Martin F."/>
            <person name="Nordberg H.P."/>
            <person name="Cantor M.N."/>
            <person name="Hua S.X."/>
        </authorList>
    </citation>
    <scope>NUCLEOTIDE SEQUENCE [LARGE SCALE GENOMIC DNA]</scope>
    <source>
        <strain evidence="7 8">LaAM-08-1</strain>
    </source>
</reference>
<gene>
    <name evidence="7" type="ORF">K443DRAFT_671641</name>
</gene>
<name>A0A0C9XA46_9AGAR</name>
<evidence type="ECO:0000256" key="1">
    <source>
        <dbReference type="ARBA" id="ARBA00004496"/>
    </source>
</evidence>
<dbReference type="InterPro" id="IPR020472">
    <property type="entry name" value="WD40_PAC1"/>
</dbReference>
<dbReference type="InterPro" id="IPR051980">
    <property type="entry name" value="WD_repeat_MORG1"/>
</dbReference>
<dbReference type="OrthoDB" id="1068471at2759"/>
<organism evidence="7 8">
    <name type="scientific">Laccaria amethystina LaAM-08-1</name>
    <dbReference type="NCBI Taxonomy" id="1095629"/>
    <lineage>
        <taxon>Eukaryota</taxon>
        <taxon>Fungi</taxon>
        <taxon>Dikarya</taxon>
        <taxon>Basidiomycota</taxon>
        <taxon>Agaricomycotina</taxon>
        <taxon>Agaricomycetes</taxon>
        <taxon>Agaricomycetidae</taxon>
        <taxon>Agaricales</taxon>
        <taxon>Agaricineae</taxon>
        <taxon>Hydnangiaceae</taxon>
        <taxon>Laccaria</taxon>
    </lineage>
</organism>
<dbReference type="InterPro" id="IPR001680">
    <property type="entry name" value="WD40_rpt"/>
</dbReference>
<dbReference type="Gene3D" id="2.130.10.10">
    <property type="entry name" value="YVTN repeat-like/Quinoprotein amine dehydrogenase"/>
    <property type="match status" value="1"/>
</dbReference>
<dbReference type="PANTHER" id="PTHR22842:SF3">
    <property type="entry name" value="WD REPEAT DOMAIN-CONTAINING PROTEIN 83"/>
    <property type="match status" value="1"/>
</dbReference>
<evidence type="ECO:0000256" key="4">
    <source>
        <dbReference type="ARBA" id="ARBA00022737"/>
    </source>
</evidence>
<evidence type="ECO:0000313" key="8">
    <source>
        <dbReference type="Proteomes" id="UP000054477"/>
    </source>
</evidence>
<protein>
    <recommendedName>
        <fullName evidence="9">Nuclear mRNA splicing protein</fullName>
    </recommendedName>
</protein>
<dbReference type="GO" id="GO:0071013">
    <property type="term" value="C:catalytic step 2 spliceosome"/>
    <property type="evidence" value="ECO:0007669"/>
    <property type="project" value="TreeGrafter"/>
</dbReference>
<evidence type="ECO:0000256" key="5">
    <source>
        <dbReference type="ARBA" id="ARBA00038145"/>
    </source>
</evidence>
<dbReference type="GO" id="GO:0005737">
    <property type="term" value="C:cytoplasm"/>
    <property type="evidence" value="ECO:0007669"/>
    <property type="project" value="UniProtKB-SubCell"/>
</dbReference>
<dbReference type="Pfam" id="PF00400">
    <property type="entry name" value="WD40"/>
    <property type="match status" value="4"/>
</dbReference>
<evidence type="ECO:0000313" key="7">
    <source>
        <dbReference type="EMBL" id="KIK09145.1"/>
    </source>
</evidence>
<dbReference type="PROSITE" id="PS50294">
    <property type="entry name" value="WD_REPEATS_REGION"/>
    <property type="match status" value="3"/>
</dbReference>